<dbReference type="KEGG" id="mflg:ABS361_13075"/>
<evidence type="ECO:0000256" key="11">
    <source>
        <dbReference type="ARBA" id="ARBA00023136"/>
    </source>
</evidence>
<evidence type="ECO:0000256" key="13">
    <source>
        <dbReference type="SAM" id="Phobius"/>
    </source>
</evidence>
<dbReference type="CDD" id="cd12837">
    <property type="entry name" value="EcCorA-like_u1"/>
    <property type="match status" value="1"/>
</dbReference>
<evidence type="ECO:0000256" key="10">
    <source>
        <dbReference type="ARBA" id="ARBA00023065"/>
    </source>
</evidence>
<accession>A0AAU7X7S0</accession>
<protein>
    <recommendedName>
        <fullName evidence="3">Magnesium transport protein CorA</fullName>
    </recommendedName>
</protein>
<dbReference type="Gene3D" id="3.30.460.20">
    <property type="entry name" value="CorA soluble domain-like"/>
    <property type="match status" value="1"/>
</dbReference>
<evidence type="ECO:0000256" key="12">
    <source>
        <dbReference type="ARBA" id="ARBA00034269"/>
    </source>
</evidence>
<reference evidence="14" key="1">
    <citation type="submission" date="2024-06" db="EMBL/GenBank/DDBJ databases">
        <title>Methylostella associata gen. nov., sp. nov., a novel Ancalomicrobiaceae-affiliated facultatively methylotrophic bacteria that feed on methanotrophs of the genus Methylococcus.</title>
        <authorList>
            <person name="Saltykova V."/>
            <person name="Danilova O.V."/>
            <person name="Oshkin I.Y."/>
            <person name="Belova S.E."/>
            <person name="Pimenov N.V."/>
            <person name="Dedysh S.N."/>
        </authorList>
    </citation>
    <scope>NUCLEOTIDE SEQUENCE</scope>
    <source>
        <strain evidence="14">S20</strain>
    </source>
</reference>
<keyword evidence="10" id="KW-0406">Ion transport</keyword>
<evidence type="ECO:0000256" key="4">
    <source>
        <dbReference type="ARBA" id="ARBA00022448"/>
    </source>
</evidence>
<name>A0AAU7X7S0_9HYPH</name>
<dbReference type="InterPro" id="IPR045863">
    <property type="entry name" value="CorA_TM1_TM2"/>
</dbReference>
<dbReference type="GO" id="GO:0015099">
    <property type="term" value="F:nickel cation transmembrane transporter activity"/>
    <property type="evidence" value="ECO:0007669"/>
    <property type="project" value="TreeGrafter"/>
</dbReference>
<dbReference type="PANTHER" id="PTHR47685">
    <property type="entry name" value="MAGNESIUM TRANSPORT PROTEIN CORA"/>
    <property type="match status" value="1"/>
</dbReference>
<dbReference type="RefSeq" id="WP_407048138.1">
    <property type="nucleotide sequence ID" value="NZ_CP158568.1"/>
</dbReference>
<evidence type="ECO:0000256" key="8">
    <source>
        <dbReference type="ARBA" id="ARBA00022842"/>
    </source>
</evidence>
<feature type="transmembrane region" description="Helical" evidence="13">
    <location>
        <begin position="295"/>
        <end position="315"/>
    </location>
</feature>
<evidence type="ECO:0000256" key="7">
    <source>
        <dbReference type="ARBA" id="ARBA00022692"/>
    </source>
</evidence>
<evidence type="ECO:0000256" key="6">
    <source>
        <dbReference type="ARBA" id="ARBA00022519"/>
    </source>
</evidence>
<comment type="subcellular location">
    <subcellularLocation>
        <location evidence="1">Cell inner membrane</location>
        <topology evidence="1">Multi-pass membrane protein</topology>
    </subcellularLocation>
</comment>
<evidence type="ECO:0000256" key="3">
    <source>
        <dbReference type="ARBA" id="ARBA00019439"/>
    </source>
</evidence>
<evidence type="ECO:0000256" key="5">
    <source>
        <dbReference type="ARBA" id="ARBA00022475"/>
    </source>
</evidence>
<keyword evidence="6" id="KW-0997">Cell inner membrane</keyword>
<dbReference type="PANTHER" id="PTHR47685:SF1">
    <property type="entry name" value="MAGNESIUM TRANSPORT PROTEIN CORA"/>
    <property type="match status" value="1"/>
</dbReference>
<keyword evidence="7 13" id="KW-0812">Transmembrane</keyword>
<proteinExistence type="inferred from homology"/>
<dbReference type="InterPro" id="IPR002523">
    <property type="entry name" value="MgTranspt_CorA/ZnTranspt_ZntB"/>
</dbReference>
<organism evidence="14">
    <name type="scientific">Methyloraptor flagellatus</name>
    <dbReference type="NCBI Taxonomy" id="3162530"/>
    <lineage>
        <taxon>Bacteria</taxon>
        <taxon>Pseudomonadati</taxon>
        <taxon>Pseudomonadota</taxon>
        <taxon>Alphaproteobacteria</taxon>
        <taxon>Hyphomicrobiales</taxon>
        <taxon>Ancalomicrobiaceae</taxon>
        <taxon>Methyloraptor</taxon>
    </lineage>
</organism>
<dbReference type="EMBL" id="CP158568">
    <property type="protein sequence ID" value="XBY43036.1"/>
    <property type="molecule type" value="Genomic_DNA"/>
</dbReference>
<dbReference type="GO" id="GO:0015095">
    <property type="term" value="F:magnesium ion transmembrane transporter activity"/>
    <property type="evidence" value="ECO:0007669"/>
    <property type="project" value="TreeGrafter"/>
</dbReference>
<keyword evidence="4" id="KW-0813">Transport</keyword>
<dbReference type="SUPFAM" id="SSF144083">
    <property type="entry name" value="Magnesium transport protein CorA, transmembrane region"/>
    <property type="match status" value="1"/>
</dbReference>
<evidence type="ECO:0000313" key="14">
    <source>
        <dbReference type="EMBL" id="XBY43036.1"/>
    </source>
</evidence>
<keyword evidence="8" id="KW-0460">Magnesium</keyword>
<keyword evidence="9 13" id="KW-1133">Transmembrane helix</keyword>
<dbReference type="Gene3D" id="1.20.58.340">
    <property type="entry name" value="Magnesium transport protein CorA, transmembrane region"/>
    <property type="match status" value="2"/>
</dbReference>
<evidence type="ECO:0000256" key="9">
    <source>
        <dbReference type="ARBA" id="ARBA00022989"/>
    </source>
</evidence>
<evidence type="ECO:0000256" key="1">
    <source>
        <dbReference type="ARBA" id="ARBA00004429"/>
    </source>
</evidence>
<comment type="similarity">
    <text evidence="2">Belongs to the CorA metal ion transporter (MIT) (TC 1.A.35) family.</text>
</comment>
<comment type="catalytic activity">
    <reaction evidence="12">
        <text>Mg(2+)(in) = Mg(2+)(out)</text>
        <dbReference type="Rhea" id="RHEA:29827"/>
        <dbReference type="ChEBI" id="CHEBI:18420"/>
    </reaction>
</comment>
<sequence length="321" mass="34923">MLKSYACEADALREAAISPEAVWFDLIEPTPEEDRAVEAILGVSVPTREEQQEIEASSRLYDENGAVYMTVLLPIRTDKALPHTTPVTFILAQSRLCTVRYDEPRSIEIFAGRATKPGSGIDGGRAVLLGLLDVIIDRIADVLERIGGEIDEVSAAVFAAEINGGARGRDLGPNIKAIGRQGAAIGRIQESLVSLSRALLFLVEDRPDRDCGLTDHDRTHLATLGQDVRSLTEHAASMDAKVNFLLNATLGLVSLQQNQIVKIFSVLAVVFMPPTLIASIYGMNFHAMPELDLAWGYPMALMLMVASVAGTYGVFKYRGWL</sequence>
<keyword evidence="5" id="KW-1003">Cell membrane</keyword>
<evidence type="ECO:0000256" key="2">
    <source>
        <dbReference type="ARBA" id="ARBA00009765"/>
    </source>
</evidence>
<feature type="transmembrane region" description="Helical" evidence="13">
    <location>
        <begin position="263"/>
        <end position="283"/>
    </location>
</feature>
<dbReference type="AlphaFoldDB" id="A0AAU7X7S0"/>
<gene>
    <name evidence="14" type="ORF">ABS361_13075</name>
</gene>
<dbReference type="GO" id="GO:0005886">
    <property type="term" value="C:plasma membrane"/>
    <property type="evidence" value="ECO:0007669"/>
    <property type="project" value="UniProtKB-SubCell"/>
</dbReference>
<dbReference type="GO" id="GO:0015087">
    <property type="term" value="F:cobalt ion transmembrane transporter activity"/>
    <property type="evidence" value="ECO:0007669"/>
    <property type="project" value="TreeGrafter"/>
</dbReference>
<dbReference type="InterPro" id="IPR050829">
    <property type="entry name" value="CorA_MIT"/>
</dbReference>
<dbReference type="InterPro" id="IPR045861">
    <property type="entry name" value="CorA_cytoplasmic_dom"/>
</dbReference>
<dbReference type="SUPFAM" id="SSF143865">
    <property type="entry name" value="CorA soluble domain-like"/>
    <property type="match status" value="1"/>
</dbReference>
<dbReference type="FunFam" id="1.20.58.340:FF:000001">
    <property type="entry name" value="Magnesium transport protein CorA"/>
    <property type="match status" value="1"/>
</dbReference>
<dbReference type="Pfam" id="PF01544">
    <property type="entry name" value="CorA"/>
    <property type="match status" value="1"/>
</dbReference>
<keyword evidence="11 13" id="KW-0472">Membrane</keyword>